<dbReference type="OrthoDB" id="9779889at2"/>
<dbReference type="Pfam" id="PF01556">
    <property type="entry name" value="DnaJ_C"/>
    <property type="match status" value="1"/>
</dbReference>
<dbReference type="FunFam" id="2.60.260.20:FF:000005">
    <property type="entry name" value="Chaperone protein dnaJ 1, mitochondrial"/>
    <property type="match status" value="1"/>
</dbReference>
<dbReference type="SUPFAM" id="SSF49493">
    <property type="entry name" value="HSP40/DnaJ peptide-binding domain"/>
    <property type="match status" value="2"/>
</dbReference>
<keyword evidence="4" id="KW-0862">Zinc</keyword>
<dbReference type="PANTHER" id="PTHR43096">
    <property type="entry name" value="DNAJ HOMOLOG 1, MITOCHONDRIAL-RELATED"/>
    <property type="match status" value="1"/>
</dbReference>
<dbReference type="Pfam" id="PF00226">
    <property type="entry name" value="DnaJ"/>
    <property type="match status" value="1"/>
</dbReference>
<evidence type="ECO:0000256" key="4">
    <source>
        <dbReference type="ARBA" id="ARBA00022833"/>
    </source>
</evidence>
<dbReference type="InterPro" id="IPR018253">
    <property type="entry name" value="DnaJ_domain_CS"/>
</dbReference>
<evidence type="ECO:0000256" key="5">
    <source>
        <dbReference type="ARBA" id="ARBA00023186"/>
    </source>
</evidence>
<dbReference type="PANTHER" id="PTHR43096:SF52">
    <property type="entry name" value="DNAJ HOMOLOG 1, MITOCHONDRIAL-RELATED"/>
    <property type="match status" value="1"/>
</dbReference>
<dbReference type="GO" id="GO:0042026">
    <property type="term" value="P:protein refolding"/>
    <property type="evidence" value="ECO:0007669"/>
    <property type="project" value="TreeGrafter"/>
</dbReference>
<dbReference type="HOGENOM" id="CLU_017633_0_0_7"/>
<dbReference type="InterPro" id="IPR001623">
    <property type="entry name" value="DnaJ_domain"/>
</dbReference>
<dbReference type="RefSeq" id="WP_012174842.1">
    <property type="nucleotide sequence ID" value="NC_009943.1"/>
</dbReference>
<dbReference type="EMBL" id="CP000859">
    <property type="protein sequence ID" value="ABW67226.1"/>
    <property type="molecule type" value="Genomic_DNA"/>
</dbReference>
<dbReference type="CDD" id="cd06257">
    <property type="entry name" value="DnaJ"/>
    <property type="match status" value="1"/>
</dbReference>
<keyword evidence="3" id="KW-0863">Zinc-finger</keyword>
<dbReference type="GO" id="GO:0005737">
    <property type="term" value="C:cytoplasm"/>
    <property type="evidence" value="ECO:0007669"/>
    <property type="project" value="TreeGrafter"/>
</dbReference>
<protein>
    <submittedName>
        <fullName evidence="7">Chaperone DnaJ domain protein</fullName>
    </submittedName>
</protein>
<keyword evidence="5" id="KW-0143">Chaperone</keyword>
<evidence type="ECO:0000313" key="8">
    <source>
        <dbReference type="Proteomes" id="UP000008561"/>
    </source>
</evidence>
<evidence type="ECO:0000256" key="3">
    <source>
        <dbReference type="ARBA" id="ARBA00022771"/>
    </source>
</evidence>
<keyword evidence="1" id="KW-0479">Metal-binding</keyword>
<gene>
    <name evidence="7" type="ordered locus">Dole_1422</name>
</gene>
<dbReference type="PRINTS" id="PR00625">
    <property type="entry name" value="JDOMAIN"/>
</dbReference>
<evidence type="ECO:0000256" key="2">
    <source>
        <dbReference type="ARBA" id="ARBA00022737"/>
    </source>
</evidence>
<dbReference type="InterPro" id="IPR036869">
    <property type="entry name" value="J_dom_sf"/>
</dbReference>
<dbReference type="InterPro" id="IPR008971">
    <property type="entry name" value="HSP40/DnaJ_pept-bd"/>
</dbReference>
<dbReference type="InterPro" id="IPR002939">
    <property type="entry name" value="DnaJ_C"/>
</dbReference>
<dbReference type="STRING" id="96561.Dole_1422"/>
<proteinExistence type="predicted"/>
<dbReference type="PROSITE" id="PS00636">
    <property type="entry name" value="DNAJ_1"/>
    <property type="match status" value="1"/>
</dbReference>
<dbReference type="Gene3D" id="2.60.260.20">
    <property type="entry name" value="Urease metallochaperone UreE, N-terminal domain"/>
    <property type="match status" value="2"/>
</dbReference>
<evidence type="ECO:0000256" key="1">
    <source>
        <dbReference type="ARBA" id="ARBA00022723"/>
    </source>
</evidence>
<reference evidence="7 8" key="1">
    <citation type="submission" date="2007-10" db="EMBL/GenBank/DDBJ databases">
        <title>Complete sequence of Desulfococcus oleovorans Hxd3.</title>
        <authorList>
            <consortium name="US DOE Joint Genome Institute"/>
            <person name="Copeland A."/>
            <person name="Lucas S."/>
            <person name="Lapidus A."/>
            <person name="Barry K."/>
            <person name="Glavina del Rio T."/>
            <person name="Dalin E."/>
            <person name="Tice H."/>
            <person name="Pitluck S."/>
            <person name="Kiss H."/>
            <person name="Brettin T."/>
            <person name="Bruce D."/>
            <person name="Detter J.C."/>
            <person name="Han C."/>
            <person name="Schmutz J."/>
            <person name="Larimer F."/>
            <person name="Land M."/>
            <person name="Hauser L."/>
            <person name="Kyrpides N."/>
            <person name="Kim E."/>
            <person name="Wawrik B."/>
            <person name="Richardson P."/>
        </authorList>
    </citation>
    <scope>NUCLEOTIDE SEQUENCE [LARGE SCALE GENOMIC DNA]</scope>
    <source>
        <strain evidence="8">DSM 6200 / JCM 39069 / Hxd3</strain>
    </source>
</reference>
<dbReference type="GO" id="GO:0051082">
    <property type="term" value="F:unfolded protein binding"/>
    <property type="evidence" value="ECO:0007669"/>
    <property type="project" value="InterPro"/>
</dbReference>
<dbReference type="SUPFAM" id="SSF46565">
    <property type="entry name" value="Chaperone J-domain"/>
    <property type="match status" value="1"/>
</dbReference>
<dbReference type="Proteomes" id="UP000008561">
    <property type="component" value="Chromosome"/>
</dbReference>
<sequence>MAETDYYKILGVEKNATDEEIKKAYRKLAMKYHPDHSKGDKKAAEEKFKKISEAYAVLKDKEKRKQYDTYGANGFHERYSQEDIFRGFDFSDILKEFGFGGGGGFFSGGGRGGGARFSFDGGSPFGGGGPRQTAAVKGEDVVYELPVTIQEVVSGTTKAVSLRHGGGTETVNVKIPKGMVSGKKIRLAGKGQPSRFGGPSGDMYIQAKLVKDPVFEVDGYDLYMTTGVKLTDALKGTRITVAGVDGKDLNLRVPPGTRHKSKLRLAGQGIPHMRGAGRGDLYVEIQVEMPSKLTDQQKQLVEALAETGL</sequence>
<accession>A8ZYX1</accession>
<dbReference type="KEGG" id="dol:Dole_1422"/>
<evidence type="ECO:0000313" key="7">
    <source>
        <dbReference type="EMBL" id="ABW67226.1"/>
    </source>
</evidence>
<dbReference type="PROSITE" id="PS50076">
    <property type="entry name" value="DNAJ_2"/>
    <property type="match status" value="1"/>
</dbReference>
<dbReference type="eggNOG" id="COG0484">
    <property type="taxonomic scope" value="Bacteria"/>
</dbReference>
<dbReference type="CDD" id="cd10747">
    <property type="entry name" value="DnaJ_C"/>
    <property type="match status" value="1"/>
</dbReference>
<feature type="domain" description="J" evidence="6">
    <location>
        <begin position="5"/>
        <end position="71"/>
    </location>
</feature>
<keyword evidence="2" id="KW-0677">Repeat</keyword>
<dbReference type="GO" id="GO:0008270">
    <property type="term" value="F:zinc ion binding"/>
    <property type="evidence" value="ECO:0007669"/>
    <property type="project" value="UniProtKB-KW"/>
</dbReference>
<name>A8ZYX1_DESOH</name>
<organism evidence="7 8">
    <name type="scientific">Desulfosudis oleivorans (strain DSM 6200 / JCM 39069 / Hxd3)</name>
    <name type="common">Desulfococcus oleovorans</name>
    <dbReference type="NCBI Taxonomy" id="96561"/>
    <lineage>
        <taxon>Bacteria</taxon>
        <taxon>Pseudomonadati</taxon>
        <taxon>Thermodesulfobacteriota</taxon>
        <taxon>Desulfobacteria</taxon>
        <taxon>Desulfobacterales</taxon>
        <taxon>Desulfosudaceae</taxon>
        <taxon>Desulfosudis</taxon>
    </lineage>
</organism>
<dbReference type="SMART" id="SM00271">
    <property type="entry name" value="DnaJ"/>
    <property type="match status" value="1"/>
</dbReference>
<dbReference type="AlphaFoldDB" id="A8ZYX1"/>
<evidence type="ECO:0000259" key="6">
    <source>
        <dbReference type="PROSITE" id="PS50076"/>
    </source>
</evidence>
<dbReference type="Gene3D" id="1.10.287.110">
    <property type="entry name" value="DnaJ domain"/>
    <property type="match status" value="1"/>
</dbReference>
<keyword evidence="8" id="KW-1185">Reference proteome</keyword>